<accession>A0A017T3N1</accession>
<dbReference type="PROSITE" id="PS00615">
    <property type="entry name" value="C_TYPE_LECTIN_1"/>
    <property type="match status" value="1"/>
</dbReference>
<dbReference type="Gene3D" id="3.10.100.10">
    <property type="entry name" value="Mannose-Binding Protein A, subunit A"/>
    <property type="match status" value="1"/>
</dbReference>
<dbReference type="STRING" id="1192034.CAP_5128"/>
<dbReference type="PANTHER" id="PTHR22803">
    <property type="entry name" value="MANNOSE, PHOSPHOLIPASE, LECTIN RECEPTOR RELATED"/>
    <property type="match status" value="1"/>
</dbReference>
<dbReference type="Pfam" id="PF11617">
    <property type="entry name" value="Cu-binding_MopE"/>
    <property type="match status" value="1"/>
</dbReference>
<dbReference type="InterPro" id="IPR018378">
    <property type="entry name" value="C-type_lectin_CS"/>
</dbReference>
<dbReference type="InterPro" id="IPR016186">
    <property type="entry name" value="C-type_lectin-like/link_sf"/>
</dbReference>
<evidence type="ECO:0000259" key="2">
    <source>
        <dbReference type="PROSITE" id="PS50041"/>
    </source>
</evidence>
<protein>
    <recommendedName>
        <fullName evidence="2">C-type lectin domain-containing protein</fullName>
    </recommendedName>
</protein>
<dbReference type="CDD" id="cd00037">
    <property type="entry name" value="CLECT"/>
    <property type="match status" value="1"/>
</dbReference>
<dbReference type="OrthoDB" id="258535at2"/>
<dbReference type="InterPro" id="IPR021655">
    <property type="entry name" value="Put_metal-bd"/>
</dbReference>
<evidence type="ECO:0000313" key="4">
    <source>
        <dbReference type="Proteomes" id="UP000019678"/>
    </source>
</evidence>
<evidence type="ECO:0000313" key="3">
    <source>
        <dbReference type="EMBL" id="EYF03864.1"/>
    </source>
</evidence>
<gene>
    <name evidence="3" type="ORF">CAP_5128</name>
</gene>
<reference evidence="3 4" key="1">
    <citation type="submission" date="2013-05" db="EMBL/GenBank/DDBJ databases">
        <title>Genome assembly of Chondromyces apiculatus DSM 436.</title>
        <authorList>
            <person name="Sharma G."/>
            <person name="Khatri I."/>
            <person name="Kaur C."/>
            <person name="Mayilraj S."/>
            <person name="Subramanian S."/>
        </authorList>
    </citation>
    <scope>NUCLEOTIDE SEQUENCE [LARGE SCALE GENOMIC DNA]</scope>
    <source>
        <strain evidence="3 4">DSM 436</strain>
    </source>
</reference>
<dbReference type="EMBL" id="ASRX01000041">
    <property type="protein sequence ID" value="EYF03864.1"/>
    <property type="molecule type" value="Genomic_DNA"/>
</dbReference>
<organism evidence="3 4">
    <name type="scientific">Chondromyces apiculatus DSM 436</name>
    <dbReference type="NCBI Taxonomy" id="1192034"/>
    <lineage>
        <taxon>Bacteria</taxon>
        <taxon>Pseudomonadati</taxon>
        <taxon>Myxococcota</taxon>
        <taxon>Polyangia</taxon>
        <taxon>Polyangiales</taxon>
        <taxon>Polyangiaceae</taxon>
        <taxon>Chondromyces</taxon>
    </lineage>
</organism>
<proteinExistence type="predicted"/>
<dbReference type="AlphaFoldDB" id="A0A017T3N1"/>
<dbReference type="Pfam" id="PF00059">
    <property type="entry name" value="Lectin_C"/>
    <property type="match status" value="1"/>
</dbReference>
<feature type="domain" description="C-type lectin" evidence="2">
    <location>
        <begin position="95"/>
        <end position="209"/>
    </location>
</feature>
<dbReference type="PROSITE" id="PS50041">
    <property type="entry name" value="C_TYPE_LECTIN_2"/>
    <property type="match status" value="1"/>
</dbReference>
<dbReference type="SUPFAM" id="SSF56436">
    <property type="entry name" value="C-type lectin-like"/>
    <property type="match status" value="1"/>
</dbReference>
<dbReference type="SMART" id="SM00034">
    <property type="entry name" value="CLECT"/>
    <property type="match status" value="1"/>
</dbReference>
<keyword evidence="1" id="KW-1015">Disulfide bond</keyword>
<comment type="caution">
    <text evidence="3">The sequence shown here is derived from an EMBL/GenBank/DDBJ whole genome shotgun (WGS) entry which is preliminary data.</text>
</comment>
<keyword evidence="4" id="KW-1185">Reference proteome</keyword>
<dbReference type="InterPro" id="IPR001304">
    <property type="entry name" value="C-type_lectin-like"/>
</dbReference>
<dbReference type="InterPro" id="IPR050111">
    <property type="entry name" value="C-type_lectin/snaclec_domain"/>
</dbReference>
<sequence length="211" mass="22844">MASSIDYLTNRPAILTDQIACVNLYGEDQDGDGVPRCDCDCSYYGCNCDCNDQGASVYPDAPEQCNLADDNCDEVWDEDPSCPQCVMEPAPGGGTLAFCFSPFLWSNAEADCVAQGGHLVSIHDQATQDAIVSTAQSIASGYWWIGFNDQDEEGVFTWTDGSPVDYASWGVGEPNNSYDLEHCVYLSVGVGGGAWDDLPCDYETRYVCLLP</sequence>
<name>A0A017T3N1_9BACT</name>
<dbReference type="Proteomes" id="UP000019678">
    <property type="component" value="Unassembled WGS sequence"/>
</dbReference>
<dbReference type="eggNOG" id="COG5337">
    <property type="taxonomic scope" value="Bacteria"/>
</dbReference>
<dbReference type="InterPro" id="IPR016187">
    <property type="entry name" value="CTDL_fold"/>
</dbReference>
<evidence type="ECO:0000256" key="1">
    <source>
        <dbReference type="ARBA" id="ARBA00023157"/>
    </source>
</evidence>